<comment type="caution">
    <text evidence="2">The sequence shown here is derived from an EMBL/GenBank/DDBJ whole genome shotgun (WGS) entry which is preliminary data.</text>
</comment>
<dbReference type="Proteomes" id="UP001595548">
    <property type="component" value="Unassembled WGS sequence"/>
</dbReference>
<evidence type="ECO:0000313" key="2">
    <source>
        <dbReference type="EMBL" id="MFC3155911.1"/>
    </source>
</evidence>
<evidence type="ECO:0000259" key="1">
    <source>
        <dbReference type="Pfam" id="PF09834"/>
    </source>
</evidence>
<protein>
    <submittedName>
        <fullName evidence="2">DUF2061 domain-containing protein</fullName>
    </submittedName>
</protein>
<dbReference type="Pfam" id="PF09834">
    <property type="entry name" value="DUF2061"/>
    <property type="match status" value="1"/>
</dbReference>
<name>A0ABV7HT01_9GAMM</name>
<organism evidence="2 3">
    <name type="scientific">Gilvimarinus japonicus</name>
    <dbReference type="NCBI Taxonomy" id="1796469"/>
    <lineage>
        <taxon>Bacteria</taxon>
        <taxon>Pseudomonadati</taxon>
        <taxon>Pseudomonadota</taxon>
        <taxon>Gammaproteobacteria</taxon>
        <taxon>Cellvibrionales</taxon>
        <taxon>Cellvibrionaceae</taxon>
        <taxon>Gilvimarinus</taxon>
    </lineage>
</organism>
<reference evidence="3" key="1">
    <citation type="journal article" date="2019" name="Int. J. Syst. Evol. Microbiol.">
        <title>The Global Catalogue of Microorganisms (GCM) 10K type strain sequencing project: providing services to taxonomists for standard genome sequencing and annotation.</title>
        <authorList>
            <consortium name="The Broad Institute Genomics Platform"/>
            <consortium name="The Broad Institute Genome Sequencing Center for Infectious Disease"/>
            <person name="Wu L."/>
            <person name="Ma J."/>
        </authorList>
    </citation>
    <scope>NUCLEOTIDE SEQUENCE [LARGE SCALE GENOMIC DNA]</scope>
    <source>
        <strain evidence="3">KCTC 52141</strain>
    </source>
</reference>
<dbReference type="EMBL" id="JBHRTL010000007">
    <property type="protein sequence ID" value="MFC3155911.1"/>
    <property type="molecule type" value="Genomic_DNA"/>
</dbReference>
<keyword evidence="3" id="KW-1185">Reference proteome</keyword>
<proteinExistence type="predicted"/>
<feature type="domain" description="DUF2061" evidence="1">
    <location>
        <begin position="1"/>
        <end position="52"/>
    </location>
</feature>
<dbReference type="InterPro" id="IPR018638">
    <property type="entry name" value="DUF2061_membrane"/>
</dbReference>
<evidence type="ECO:0000313" key="3">
    <source>
        <dbReference type="Proteomes" id="UP001595548"/>
    </source>
</evidence>
<sequence>MLKTLSFAVLHFTVAFTVTYLLTGDIVIGGAVAMIEPAVNTVVFYFHELGWNRWGEDRDALLEVFAERA</sequence>
<dbReference type="RefSeq" id="WP_339617982.1">
    <property type="nucleotide sequence ID" value="NZ_AP031500.1"/>
</dbReference>
<accession>A0ABV7HT01</accession>
<gene>
    <name evidence="2" type="ORF">ACFOEB_11920</name>
</gene>